<dbReference type="Gramene" id="QL02p103972:mrna">
    <property type="protein sequence ID" value="QL02p103972:mrna"/>
    <property type="gene ID" value="QL02p103972"/>
</dbReference>
<feature type="transmembrane region" description="Helical" evidence="9">
    <location>
        <begin position="144"/>
        <end position="165"/>
    </location>
</feature>
<evidence type="ECO:0000256" key="6">
    <source>
        <dbReference type="ARBA" id="ARBA00023136"/>
    </source>
</evidence>
<dbReference type="AlphaFoldDB" id="A0A7N2L2G1"/>
<feature type="transmembrane region" description="Helical" evidence="9">
    <location>
        <begin position="371"/>
        <end position="394"/>
    </location>
</feature>
<dbReference type="InParanoid" id="A0A7N2L2G1"/>
<feature type="transmembrane region" description="Helical" evidence="9">
    <location>
        <begin position="12"/>
        <end position="31"/>
    </location>
</feature>
<feature type="transmembrane region" description="Helical" evidence="9">
    <location>
        <begin position="61"/>
        <end position="83"/>
    </location>
</feature>
<dbReference type="FunCoup" id="A0A7N2L2G1">
    <property type="interactions" value="46"/>
</dbReference>
<evidence type="ECO:0000256" key="9">
    <source>
        <dbReference type="SAM" id="Phobius"/>
    </source>
</evidence>
<keyword evidence="3 8" id="KW-0812">Transmembrane</keyword>
<dbReference type="EnsemblPlants" id="QL02p103972:mrna">
    <property type="protein sequence ID" value="QL02p103972:mrna"/>
    <property type="gene ID" value="QL02p103972"/>
</dbReference>
<keyword evidence="4 8" id="KW-0611">Plant defense</keyword>
<comment type="similarity">
    <text evidence="2 8">Belongs to the MLO family.</text>
</comment>
<dbReference type="PANTHER" id="PTHR31942">
    <property type="entry name" value="MLO-LIKE PROTEIN 1"/>
    <property type="match status" value="1"/>
</dbReference>
<evidence type="ECO:0000256" key="2">
    <source>
        <dbReference type="ARBA" id="ARBA00006574"/>
    </source>
</evidence>
<feature type="transmembrane region" description="Helical" evidence="9">
    <location>
        <begin position="295"/>
        <end position="313"/>
    </location>
</feature>
<evidence type="ECO:0000256" key="7">
    <source>
        <dbReference type="ARBA" id="ARBA00023265"/>
    </source>
</evidence>
<feature type="transmembrane region" description="Helical" evidence="9">
    <location>
        <begin position="414"/>
        <end position="435"/>
    </location>
</feature>
<dbReference type="GO" id="GO:0006952">
    <property type="term" value="P:defense response"/>
    <property type="evidence" value="ECO:0007669"/>
    <property type="project" value="UniProtKB-KW"/>
</dbReference>
<dbReference type="GO" id="GO:0016020">
    <property type="term" value="C:membrane"/>
    <property type="evidence" value="ECO:0007669"/>
    <property type="project" value="UniProtKB-SubCell"/>
</dbReference>
<evidence type="ECO:0000256" key="5">
    <source>
        <dbReference type="ARBA" id="ARBA00022989"/>
    </source>
</evidence>
<sequence>MEAEFNSSLEYTPTWIVAIVCSVIVLISLCAERGLHRLGKLLERNGQDKLYEALTKLKEELMLLGFISLLLTVFQGFISRICIPTHLSSTMLPCKRGAVSSNGSEHYSNLATNNRRQLLSEDTNSGHCHEGKVPLLSLEALHQLHIFIFVLAVVHVIFCVSTMFLGGVRIRQWKVWEDSIRQEISERDPTKITLAHEHNEFLKQRAQGYWRKAAVVSWMISFFKQFRGSVTKSDYAALRLGFIKEHCPQNTTFDFHKYMVRTLEVDFKKVVGISWYLWLFVVVFLLLNVAGWHSYFWLSFLPVILLLFVGAKLEHIITRLAHEAQAQQEQVTEMAIDNHEVHNVVEKNAKDLAGTRVKPSDKHFWFSRPALVLDLIHFILFQNSFEIAFFFWILCTYGFNSCIMEKPGFIITRLVMGVIVQVLCSYCTMPLYALVTQMGSAFKRGMFEEHVARTIAEWAGMSHWAKERHKVGTRDQTVESQIQMQKMAKESPQNGQISEQAIVVIEETSTSITELPSLAQLPFTSF</sequence>
<evidence type="ECO:0000256" key="4">
    <source>
        <dbReference type="ARBA" id="ARBA00022821"/>
    </source>
</evidence>
<accession>A0A7N2L2G1</accession>
<keyword evidence="11" id="KW-1185">Reference proteome</keyword>
<dbReference type="Proteomes" id="UP000594261">
    <property type="component" value="Chromosome 2"/>
</dbReference>
<proteinExistence type="inferred from homology"/>
<evidence type="ECO:0000313" key="11">
    <source>
        <dbReference type="Proteomes" id="UP000594261"/>
    </source>
</evidence>
<dbReference type="OMA" id="MMERKPY"/>
<keyword evidence="6 8" id="KW-0472">Membrane</keyword>
<evidence type="ECO:0000313" key="10">
    <source>
        <dbReference type="EnsemblPlants" id="QL02p103972:mrna"/>
    </source>
</evidence>
<keyword evidence="7 8" id="KW-0568">Pathogenesis-related protein</keyword>
<comment type="function">
    <text evidence="8">May be involved in modulation of pathogen defense and leaf cell death.</text>
</comment>
<reference evidence="10" key="2">
    <citation type="submission" date="2021-01" db="UniProtKB">
        <authorList>
            <consortium name="EnsemblPlants"/>
        </authorList>
    </citation>
    <scope>IDENTIFICATION</scope>
</reference>
<dbReference type="InterPro" id="IPR004326">
    <property type="entry name" value="Mlo"/>
</dbReference>
<evidence type="ECO:0000256" key="3">
    <source>
        <dbReference type="ARBA" id="ARBA00022692"/>
    </source>
</evidence>
<protein>
    <recommendedName>
        <fullName evidence="8">MLO-like protein</fullName>
    </recommendedName>
</protein>
<dbReference type="GO" id="GO:0005516">
    <property type="term" value="F:calmodulin binding"/>
    <property type="evidence" value="ECO:0007669"/>
    <property type="project" value="UniProtKB-KW"/>
</dbReference>
<keyword evidence="8" id="KW-0112">Calmodulin-binding</keyword>
<feature type="transmembrane region" description="Helical" evidence="9">
    <location>
        <begin position="270"/>
        <end position="289"/>
    </location>
</feature>
<gene>
    <name evidence="8" type="primary">MLO</name>
    <name evidence="10" type="synonym">LOC115965519</name>
</gene>
<comment type="subcellular location">
    <subcellularLocation>
        <location evidence="1 8">Membrane</location>
        <topology evidence="1 8">Multi-pass membrane protein</topology>
    </subcellularLocation>
</comment>
<name>A0A7N2L2G1_QUELO</name>
<evidence type="ECO:0000256" key="1">
    <source>
        <dbReference type="ARBA" id="ARBA00004141"/>
    </source>
</evidence>
<dbReference type="PANTHER" id="PTHR31942:SF54">
    <property type="entry name" value="MLO-LIKE PROTEIN 13"/>
    <property type="match status" value="1"/>
</dbReference>
<keyword evidence="5 8" id="KW-1133">Transmembrane helix</keyword>
<organism evidence="10 11">
    <name type="scientific">Quercus lobata</name>
    <name type="common">Valley oak</name>
    <dbReference type="NCBI Taxonomy" id="97700"/>
    <lineage>
        <taxon>Eukaryota</taxon>
        <taxon>Viridiplantae</taxon>
        <taxon>Streptophyta</taxon>
        <taxon>Embryophyta</taxon>
        <taxon>Tracheophyta</taxon>
        <taxon>Spermatophyta</taxon>
        <taxon>Magnoliopsida</taxon>
        <taxon>eudicotyledons</taxon>
        <taxon>Gunneridae</taxon>
        <taxon>Pentapetalae</taxon>
        <taxon>rosids</taxon>
        <taxon>fabids</taxon>
        <taxon>Fagales</taxon>
        <taxon>Fagaceae</taxon>
        <taxon>Quercus</taxon>
    </lineage>
</organism>
<reference evidence="11" key="1">
    <citation type="journal article" date="2016" name="G3 (Bethesda)">
        <title>First Draft Assembly and Annotation of the Genome of a California Endemic Oak Quercus lobata Nee (Fagaceae).</title>
        <authorList>
            <person name="Sork V.L."/>
            <person name="Fitz-Gibbon S.T."/>
            <person name="Puiu D."/>
            <person name="Crepeau M."/>
            <person name="Gugger P.F."/>
            <person name="Sherman R."/>
            <person name="Stevens K."/>
            <person name="Langley C.H."/>
            <person name="Pellegrini M."/>
            <person name="Salzberg S.L."/>
        </authorList>
    </citation>
    <scope>NUCLEOTIDE SEQUENCE [LARGE SCALE GENOMIC DNA]</scope>
    <source>
        <strain evidence="11">cv. SW786</strain>
    </source>
</reference>
<comment type="domain">
    <text evidence="8">The C-terminus contains a calmodulin-binding domain, which binds calmodulin in a calcium-dependent fashion.</text>
</comment>
<dbReference type="OrthoDB" id="1388414at2759"/>
<evidence type="ECO:0000256" key="8">
    <source>
        <dbReference type="RuleBase" id="RU280816"/>
    </source>
</evidence>
<dbReference type="Pfam" id="PF03094">
    <property type="entry name" value="Mlo"/>
    <property type="match status" value="1"/>
</dbReference>